<keyword evidence="4" id="KW-1185">Reference proteome</keyword>
<evidence type="ECO:0000259" key="2">
    <source>
        <dbReference type="Pfam" id="PF04101"/>
    </source>
</evidence>
<organism evidence="3 4">
    <name type="scientific">Herbiconiux oxytropis</name>
    <dbReference type="NCBI Taxonomy" id="2970915"/>
    <lineage>
        <taxon>Bacteria</taxon>
        <taxon>Bacillati</taxon>
        <taxon>Actinomycetota</taxon>
        <taxon>Actinomycetes</taxon>
        <taxon>Micrococcales</taxon>
        <taxon>Microbacteriaceae</taxon>
        <taxon>Herbiconiux</taxon>
    </lineage>
</organism>
<sequence>MIGYYVHHQGRGHASRAAAVAARLGREVTGLSSSPRPDGWAGEWIELPRDNGPAADPGAGGDAAGGAGGAASDAPDAGGVLHWAPLRHEGLRRRSAAISEWIERTRPAAMVVDVSVEVALLARLHGVPVVSVVLPGERSDGPHRLGFGVSSALIAAWPPAATGMVRGLTASDADRLEEVGAISRKPSSTSASTLGTTALRVLVLAGAGGGGAEARVLEEARADTPDWHWDVVGGTSGRWVDDPWPLIVAADVVVAHAGQNAIAEIAAARRPAVIVPEDRPHDEQRSTAAVLRRSEWPAVVLDRFPSSGWPALLERAAAQDGALWQGWNDGLGAERAAAVIRRVADAARVPTVVS</sequence>
<comment type="caution">
    <text evidence="3">The sequence shown here is derived from an EMBL/GenBank/DDBJ whole genome shotgun (WGS) entry which is preliminary data.</text>
</comment>
<feature type="compositionally biased region" description="Gly residues" evidence="1">
    <location>
        <begin position="58"/>
        <end position="69"/>
    </location>
</feature>
<name>A0AA41XIU4_9MICO</name>
<feature type="region of interest" description="Disordered" evidence="1">
    <location>
        <begin position="46"/>
        <end position="74"/>
    </location>
</feature>
<gene>
    <name evidence="3" type="ORF">N1028_15670</name>
</gene>
<accession>A0AA41XIU4</accession>
<dbReference type="Proteomes" id="UP001165587">
    <property type="component" value="Unassembled WGS sequence"/>
</dbReference>
<dbReference type="Gene3D" id="3.40.50.2000">
    <property type="entry name" value="Glycogen Phosphorylase B"/>
    <property type="match status" value="1"/>
</dbReference>
<feature type="domain" description="Glycosyl transferase family 28 C-terminal" evidence="2">
    <location>
        <begin position="246"/>
        <end position="291"/>
    </location>
</feature>
<reference evidence="3" key="1">
    <citation type="submission" date="2022-08" db="EMBL/GenBank/DDBJ databases">
        <authorList>
            <person name="Deng Y."/>
            <person name="Han X.-F."/>
            <person name="Zhang Y.-Q."/>
        </authorList>
    </citation>
    <scope>NUCLEOTIDE SEQUENCE</scope>
    <source>
        <strain evidence="3">CPCC 203407</strain>
    </source>
</reference>
<dbReference type="EMBL" id="JANLCK010000010">
    <property type="protein sequence ID" value="MCS5727334.1"/>
    <property type="molecule type" value="Genomic_DNA"/>
</dbReference>
<evidence type="ECO:0000313" key="3">
    <source>
        <dbReference type="EMBL" id="MCS5727334.1"/>
    </source>
</evidence>
<evidence type="ECO:0000256" key="1">
    <source>
        <dbReference type="SAM" id="MobiDB-lite"/>
    </source>
</evidence>
<dbReference type="InterPro" id="IPR007235">
    <property type="entry name" value="Glyco_trans_28_C"/>
</dbReference>
<dbReference type="RefSeq" id="WP_259530326.1">
    <property type="nucleotide sequence ID" value="NZ_JANLCK010000010.1"/>
</dbReference>
<protein>
    <recommendedName>
        <fullName evidence="2">Glycosyl transferase family 28 C-terminal domain-containing protein</fullName>
    </recommendedName>
</protein>
<dbReference type="AlphaFoldDB" id="A0AA41XIU4"/>
<evidence type="ECO:0000313" key="4">
    <source>
        <dbReference type="Proteomes" id="UP001165587"/>
    </source>
</evidence>
<dbReference type="GO" id="GO:0016758">
    <property type="term" value="F:hexosyltransferase activity"/>
    <property type="evidence" value="ECO:0007669"/>
    <property type="project" value="InterPro"/>
</dbReference>
<dbReference type="SUPFAM" id="SSF53756">
    <property type="entry name" value="UDP-Glycosyltransferase/glycogen phosphorylase"/>
    <property type="match status" value="1"/>
</dbReference>
<proteinExistence type="predicted"/>
<dbReference type="Pfam" id="PF04101">
    <property type="entry name" value="Glyco_tran_28_C"/>
    <property type="match status" value="1"/>
</dbReference>